<feature type="chain" id="PRO_5036801817" description="Lipoprotein" evidence="1">
    <location>
        <begin position="32"/>
        <end position="180"/>
    </location>
</feature>
<name>A0A975SQN5_9RHOO</name>
<dbReference type="KEGG" id="aiq:Azoinq_06425"/>
<evidence type="ECO:0000256" key="1">
    <source>
        <dbReference type="SAM" id="SignalP"/>
    </source>
</evidence>
<evidence type="ECO:0008006" key="4">
    <source>
        <dbReference type="Google" id="ProtNLM"/>
    </source>
</evidence>
<gene>
    <name evidence="2" type="ORF">Azoinq_06425</name>
</gene>
<proteinExistence type="predicted"/>
<evidence type="ECO:0000313" key="3">
    <source>
        <dbReference type="Proteomes" id="UP000683428"/>
    </source>
</evidence>
<organism evidence="2 3">
    <name type="scientific">Azospira inquinata</name>
    <dbReference type="NCBI Taxonomy" id="2785627"/>
    <lineage>
        <taxon>Bacteria</taxon>
        <taxon>Pseudomonadati</taxon>
        <taxon>Pseudomonadota</taxon>
        <taxon>Betaproteobacteria</taxon>
        <taxon>Rhodocyclales</taxon>
        <taxon>Rhodocyclaceae</taxon>
        <taxon>Azospira</taxon>
    </lineage>
</organism>
<keyword evidence="3" id="KW-1185">Reference proteome</keyword>
<feature type="signal peptide" evidence="1">
    <location>
        <begin position="1"/>
        <end position="31"/>
    </location>
</feature>
<sequence length="180" mass="19136">MCPSPLPLRLGAAGLLAALILAGCATPPGQAPVEEEGVGAPAVTPSGVLINAPLKHLSKRKLAPMPVRPLNVQTRCAFRDDNGYGGSIQLLVKEAQVQQFSANVDIPNQGSCHFDLKDFRQTGTLPQIALAANAGDCAVHMWEQGPRVTVAFANCRAQCSGDAVDYLWPIQVDPRKHDCF</sequence>
<dbReference type="Proteomes" id="UP000683428">
    <property type="component" value="Chromosome"/>
</dbReference>
<keyword evidence="1" id="KW-0732">Signal</keyword>
<evidence type="ECO:0000313" key="2">
    <source>
        <dbReference type="EMBL" id="QWT50486.1"/>
    </source>
</evidence>
<dbReference type="AlphaFoldDB" id="A0A975SQN5"/>
<reference evidence="2" key="1">
    <citation type="submission" date="2020-11" db="EMBL/GenBank/DDBJ databases">
        <title>Azospira inquinata sp. nov.</title>
        <authorList>
            <person name="Moe W.M."/>
            <person name="Mikes M.C."/>
        </authorList>
    </citation>
    <scope>NUCLEOTIDE SEQUENCE</scope>
    <source>
        <strain evidence="2">Azo-3</strain>
    </source>
</reference>
<dbReference type="EMBL" id="CP064782">
    <property type="protein sequence ID" value="QWT50486.1"/>
    <property type="molecule type" value="Genomic_DNA"/>
</dbReference>
<protein>
    <recommendedName>
        <fullName evidence="4">Lipoprotein</fullName>
    </recommendedName>
</protein>
<accession>A0A975SQN5</accession>